<dbReference type="InterPro" id="IPR003369">
    <property type="entry name" value="TatA/B/E"/>
</dbReference>
<gene>
    <name evidence="9 11" type="primary">tatB</name>
    <name evidence="11" type="ORF">RZ517_11965</name>
</gene>
<evidence type="ECO:0000256" key="1">
    <source>
        <dbReference type="ARBA" id="ARBA00004167"/>
    </source>
</evidence>
<keyword evidence="4 9" id="KW-0812">Transmembrane</keyword>
<reference evidence="11 12" key="1">
    <citation type="submission" date="2023-10" db="EMBL/GenBank/DDBJ databases">
        <title>Roseovarius strain S88 nov., isolated from a marine algae.</title>
        <authorList>
            <person name="Lee M.W."/>
            <person name="Lee J.K."/>
            <person name="Kim J.M."/>
            <person name="Choi D.G."/>
            <person name="Baek J.H."/>
            <person name="Bayburt H."/>
            <person name="Jung J.J."/>
            <person name="Han D.M."/>
            <person name="Jeon C.O."/>
        </authorList>
    </citation>
    <scope>NUCLEOTIDE SEQUENCE [LARGE SCALE GENOMIC DNA]</scope>
    <source>
        <strain evidence="11 12">S88</strain>
    </source>
</reference>
<sequence>MFDLGWTELMVIGVVALIVVGPKDLPGMFRAVGKFVGKAKQMAREFSRAMNDAADDAGVSDVTSTLKKATNPVSSAMDEVKKSTESFTAKTMAGPAPKRAEFDDERKEMVEKISKRSAEMANERKAAEEAAKAETAKPAAKKAAPKPAAKKPAAKKPAATAAAKKPAVKKSAAKKPAAKKAPAKKAASKPASGDIA</sequence>
<keyword evidence="3 9" id="KW-1003">Cell membrane</keyword>
<feature type="region of interest" description="Disordered" evidence="10">
    <location>
        <begin position="76"/>
        <end position="196"/>
    </location>
</feature>
<comment type="similarity">
    <text evidence="9">Belongs to the TatB family.</text>
</comment>
<keyword evidence="12" id="KW-1185">Reference proteome</keyword>
<feature type="compositionally biased region" description="Basic and acidic residues" evidence="10">
    <location>
        <begin position="98"/>
        <end position="135"/>
    </location>
</feature>
<evidence type="ECO:0000256" key="8">
    <source>
        <dbReference type="ARBA" id="ARBA00023136"/>
    </source>
</evidence>
<dbReference type="NCBIfam" id="TIGR01410">
    <property type="entry name" value="tatB"/>
    <property type="match status" value="1"/>
</dbReference>
<comment type="subunit">
    <text evidence="9">The Tat system comprises two distinct complexes: a TatABC complex, containing multiple copies of TatA, TatB and TatC subunits, and a separate TatA complex, containing only TatA subunits. Substrates initially bind to the TatABC complex, which probably triggers association of the separate TatA complex to form the active translocon.</text>
</comment>
<feature type="compositionally biased region" description="Basic residues" evidence="10">
    <location>
        <begin position="139"/>
        <end position="154"/>
    </location>
</feature>
<feature type="compositionally biased region" description="Low complexity" evidence="10">
    <location>
        <begin position="155"/>
        <end position="165"/>
    </location>
</feature>
<organism evidence="11 12">
    <name type="scientific">Roseovarius phycicola</name>
    <dbReference type="NCBI Taxonomy" id="3080976"/>
    <lineage>
        <taxon>Bacteria</taxon>
        <taxon>Pseudomonadati</taxon>
        <taxon>Pseudomonadota</taxon>
        <taxon>Alphaproteobacteria</taxon>
        <taxon>Rhodobacterales</taxon>
        <taxon>Roseobacteraceae</taxon>
        <taxon>Roseovarius</taxon>
    </lineage>
</organism>
<dbReference type="PRINTS" id="PR01506">
    <property type="entry name" value="TATBPROTEIN"/>
</dbReference>
<comment type="subcellular location">
    <subcellularLocation>
        <location evidence="9">Cell membrane</location>
        <topology evidence="9">Single-pass membrane protein</topology>
    </subcellularLocation>
    <subcellularLocation>
        <location evidence="1">Membrane</location>
        <topology evidence="1">Single-pass membrane protein</topology>
    </subcellularLocation>
</comment>
<dbReference type="Pfam" id="PF02416">
    <property type="entry name" value="TatA_B_E"/>
    <property type="match status" value="1"/>
</dbReference>
<accession>A0ABZ2HIM8</accession>
<evidence type="ECO:0000256" key="4">
    <source>
        <dbReference type="ARBA" id="ARBA00022692"/>
    </source>
</evidence>
<comment type="function">
    <text evidence="9">Part of the twin-arginine translocation (Tat) system that transports large folded proteins containing a characteristic twin-arginine motif in their signal peptide across membranes. Together with TatC, TatB is part of a receptor directly interacting with Tat signal peptides. TatB may form an oligomeric binding site that transiently accommodates folded Tat precursor proteins before their translocation.</text>
</comment>
<feature type="compositionally biased region" description="Basic residues" evidence="10">
    <location>
        <begin position="166"/>
        <end position="187"/>
    </location>
</feature>
<evidence type="ECO:0000313" key="12">
    <source>
        <dbReference type="Proteomes" id="UP001364156"/>
    </source>
</evidence>
<evidence type="ECO:0000256" key="3">
    <source>
        <dbReference type="ARBA" id="ARBA00022475"/>
    </source>
</evidence>
<evidence type="ECO:0000256" key="2">
    <source>
        <dbReference type="ARBA" id="ARBA00022448"/>
    </source>
</evidence>
<dbReference type="PANTHER" id="PTHR33162">
    <property type="entry name" value="SEC-INDEPENDENT PROTEIN TRANSLOCASE PROTEIN TATA, CHLOROPLASTIC"/>
    <property type="match status" value="1"/>
</dbReference>
<dbReference type="InterPro" id="IPR018448">
    <property type="entry name" value="TatB"/>
</dbReference>
<name>A0ABZ2HIM8_9RHOB</name>
<protein>
    <recommendedName>
        <fullName evidence="9">Sec-independent protein translocase protein TatB</fullName>
    </recommendedName>
</protein>
<dbReference type="Proteomes" id="UP001364156">
    <property type="component" value="Chromosome"/>
</dbReference>
<keyword evidence="7 9" id="KW-0811">Translocation</keyword>
<proteinExistence type="inferred from homology"/>
<evidence type="ECO:0000256" key="6">
    <source>
        <dbReference type="ARBA" id="ARBA00022989"/>
    </source>
</evidence>
<evidence type="ECO:0000256" key="7">
    <source>
        <dbReference type="ARBA" id="ARBA00023010"/>
    </source>
</evidence>
<keyword evidence="8 9" id="KW-0472">Membrane</keyword>
<keyword evidence="6 9" id="KW-1133">Transmembrane helix</keyword>
<evidence type="ECO:0000256" key="9">
    <source>
        <dbReference type="HAMAP-Rule" id="MF_00237"/>
    </source>
</evidence>
<keyword evidence="2 9" id="KW-0813">Transport</keyword>
<dbReference type="RefSeq" id="WP_338548448.1">
    <property type="nucleotide sequence ID" value="NZ_CP146069.1"/>
</dbReference>
<dbReference type="PANTHER" id="PTHR33162:SF1">
    <property type="entry name" value="SEC-INDEPENDENT PROTEIN TRANSLOCASE PROTEIN TATA, CHLOROPLASTIC"/>
    <property type="match status" value="1"/>
</dbReference>
<dbReference type="Gene3D" id="1.20.5.3310">
    <property type="match status" value="1"/>
</dbReference>
<keyword evidence="5 9" id="KW-0653">Protein transport</keyword>
<evidence type="ECO:0000313" key="11">
    <source>
        <dbReference type="EMBL" id="WWR45513.1"/>
    </source>
</evidence>
<dbReference type="EMBL" id="CP146069">
    <property type="protein sequence ID" value="WWR45513.1"/>
    <property type="molecule type" value="Genomic_DNA"/>
</dbReference>
<dbReference type="HAMAP" id="MF_00237">
    <property type="entry name" value="TatB"/>
    <property type="match status" value="1"/>
</dbReference>
<evidence type="ECO:0000256" key="10">
    <source>
        <dbReference type="SAM" id="MobiDB-lite"/>
    </source>
</evidence>
<evidence type="ECO:0000256" key="5">
    <source>
        <dbReference type="ARBA" id="ARBA00022927"/>
    </source>
</evidence>